<dbReference type="Proteomes" id="UP000887013">
    <property type="component" value="Unassembled WGS sequence"/>
</dbReference>
<sequence>MARQDVEHLEEICRRRKEENVERKKKLIEFWDRKVAKQIAWVEEGFELEKKWEEDRKQKIANRKAKAMNISIESESSEELEEIQSEESEQNLPIEEELEYVDLTCGEIEEDQESEETVTTLDKSVQIITIPKSDLKLINDEIKKI</sequence>
<feature type="region of interest" description="Disordered" evidence="1">
    <location>
        <begin position="72"/>
        <end position="91"/>
    </location>
</feature>
<accession>A0A8X6UJV3</accession>
<dbReference type="EMBL" id="BMAW01030690">
    <property type="protein sequence ID" value="GFU17659.1"/>
    <property type="molecule type" value="Genomic_DNA"/>
</dbReference>
<protein>
    <submittedName>
        <fullName evidence="2">Uncharacterized protein</fullName>
    </submittedName>
</protein>
<name>A0A8X6UJV3_NEPPI</name>
<comment type="caution">
    <text evidence="2">The sequence shown here is derived from an EMBL/GenBank/DDBJ whole genome shotgun (WGS) entry which is preliminary data.</text>
</comment>
<evidence type="ECO:0000256" key="1">
    <source>
        <dbReference type="SAM" id="MobiDB-lite"/>
    </source>
</evidence>
<feature type="compositionally biased region" description="Acidic residues" evidence="1">
    <location>
        <begin position="75"/>
        <end position="91"/>
    </location>
</feature>
<evidence type="ECO:0000313" key="2">
    <source>
        <dbReference type="EMBL" id="GFU17659.1"/>
    </source>
</evidence>
<reference evidence="2" key="1">
    <citation type="submission" date="2020-08" db="EMBL/GenBank/DDBJ databases">
        <title>Multicomponent nature underlies the extraordinary mechanical properties of spider dragline silk.</title>
        <authorList>
            <person name="Kono N."/>
            <person name="Nakamura H."/>
            <person name="Mori M."/>
            <person name="Yoshida Y."/>
            <person name="Ohtoshi R."/>
            <person name="Malay A.D."/>
            <person name="Moran D.A.P."/>
            <person name="Tomita M."/>
            <person name="Numata K."/>
            <person name="Arakawa K."/>
        </authorList>
    </citation>
    <scope>NUCLEOTIDE SEQUENCE</scope>
</reference>
<gene>
    <name evidence="2" type="primary">NCL1_35622</name>
    <name evidence="2" type="ORF">NPIL_382891</name>
</gene>
<proteinExistence type="predicted"/>
<organism evidence="2 3">
    <name type="scientific">Nephila pilipes</name>
    <name type="common">Giant wood spider</name>
    <name type="synonym">Nephila maculata</name>
    <dbReference type="NCBI Taxonomy" id="299642"/>
    <lineage>
        <taxon>Eukaryota</taxon>
        <taxon>Metazoa</taxon>
        <taxon>Ecdysozoa</taxon>
        <taxon>Arthropoda</taxon>
        <taxon>Chelicerata</taxon>
        <taxon>Arachnida</taxon>
        <taxon>Araneae</taxon>
        <taxon>Araneomorphae</taxon>
        <taxon>Entelegynae</taxon>
        <taxon>Araneoidea</taxon>
        <taxon>Nephilidae</taxon>
        <taxon>Nephila</taxon>
    </lineage>
</organism>
<keyword evidence="3" id="KW-1185">Reference proteome</keyword>
<dbReference type="AlphaFoldDB" id="A0A8X6UJV3"/>
<evidence type="ECO:0000313" key="3">
    <source>
        <dbReference type="Proteomes" id="UP000887013"/>
    </source>
</evidence>